<dbReference type="InterPro" id="IPR014710">
    <property type="entry name" value="RmlC-like_jellyroll"/>
</dbReference>
<dbReference type="SUPFAM" id="SSF51182">
    <property type="entry name" value="RmlC-like cupins"/>
    <property type="match status" value="1"/>
</dbReference>
<reference evidence="3" key="1">
    <citation type="submission" date="2018-05" db="EMBL/GenBank/DDBJ databases">
        <authorList>
            <person name="Lanie J.A."/>
            <person name="Ng W.-L."/>
            <person name="Kazmierczak K.M."/>
            <person name="Andrzejewski T.M."/>
            <person name="Davidsen T.M."/>
            <person name="Wayne K.J."/>
            <person name="Tettelin H."/>
            <person name="Glass J.I."/>
            <person name="Rusch D."/>
            <person name="Podicherti R."/>
            <person name="Tsui H.-C.T."/>
            <person name="Winkler M.E."/>
        </authorList>
    </citation>
    <scope>NUCLEOTIDE SEQUENCE</scope>
</reference>
<feature type="domain" description="Cupin type-2" evidence="2">
    <location>
        <begin position="41"/>
        <end position="97"/>
    </location>
</feature>
<dbReference type="InterPro" id="IPR013096">
    <property type="entry name" value="Cupin_2"/>
</dbReference>
<feature type="region of interest" description="Disordered" evidence="1">
    <location>
        <begin position="1"/>
        <end position="21"/>
    </location>
</feature>
<dbReference type="PANTHER" id="PTHR43698">
    <property type="entry name" value="RIBD C-TERMINAL DOMAIN CONTAINING PROTEIN"/>
    <property type="match status" value="1"/>
</dbReference>
<dbReference type="CDD" id="cd02233">
    <property type="entry name" value="cupin_HNL-like"/>
    <property type="match status" value="1"/>
</dbReference>
<gene>
    <name evidence="3" type="ORF">METZ01_LOCUS376094</name>
</gene>
<protein>
    <recommendedName>
        <fullName evidence="2">Cupin type-2 domain-containing protein</fullName>
    </recommendedName>
</protein>
<dbReference type="PANTHER" id="PTHR43698:SF1">
    <property type="entry name" value="BLL4564 PROTEIN"/>
    <property type="match status" value="1"/>
</dbReference>
<accession>A0A382TMF9</accession>
<name>A0A382TMF9_9ZZZZ</name>
<evidence type="ECO:0000256" key="1">
    <source>
        <dbReference type="SAM" id="MobiDB-lite"/>
    </source>
</evidence>
<dbReference type="Pfam" id="PF07883">
    <property type="entry name" value="Cupin_2"/>
    <property type="match status" value="1"/>
</dbReference>
<proteinExistence type="predicted"/>
<dbReference type="InterPro" id="IPR047263">
    <property type="entry name" value="HNL-like_cupin"/>
</dbReference>
<dbReference type="AlphaFoldDB" id="A0A382TMF9"/>
<dbReference type="EMBL" id="UINC01137725">
    <property type="protein sequence ID" value="SVD23240.1"/>
    <property type="molecule type" value="Genomic_DNA"/>
</dbReference>
<dbReference type="Gene3D" id="2.60.120.10">
    <property type="entry name" value="Jelly Rolls"/>
    <property type="match status" value="1"/>
</dbReference>
<dbReference type="InterPro" id="IPR011051">
    <property type="entry name" value="RmlC_Cupin_sf"/>
</dbReference>
<feature type="non-terminal residue" evidence="3">
    <location>
        <position position="1"/>
    </location>
</feature>
<organism evidence="3">
    <name type="scientific">marine metagenome</name>
    <dbReference type="NCBI Taxonomy" id="408172"/>
    <lineage>
        <taxon>unclassified sequences</taxon>
        <taxon>metagenomes</taxon>
        <taxon>ecological metagenomes</taxon>
    </lineage>
</organism>
<evidence type="ECO:0000259" key="2">
    <source>
        <dbReference type="Pfam" id="PF07883"/>
    </source>
</evidence>
<evidence type="ECO:0000313" key="3">
    <source>
        <dbReference type="EMBL" id="SVD23240.1"/>
    </source>
</evidence>
<sequence>VKISDSPKSPPKPVDPSNFTGKATLSRMDGICENPLINLYRVTFQPKARTAWHVHSGLQLLLVIEGSCRLQKEGEPIQEIQAGGAACIAPGEKHWHGASPGGHMTHLALNIDASTTWFSRVTDFEYCGSN</sequence>